<accession>A0A6L8T1W1</accession>
<dbReference type="RefSeq" id="WP_161233575.1">
    <property type="nucleotide sequence ID" value="NZ_WWVI01000010.1"/>
</dbReference>
<dbReference type="EMBL" id="WWVQ01000012">
    <property type="protein sequence ID" value="MZL32922.1"/>
    <property type="molecule type" value="Genomic_DNA"/>
</dbReference>
<gene>
    <name evidence="2" type="ORF">GT728_06825</name>
</gene>
<dbReference type="InterPro" id="IPR004919">
    <property type="entry name" value="GmrSD_N"/>
</dbReference>
<protein>
    <submittedName>
        <fullName evidence="2">DUF262 domain-containing protein</fullName>
    </submittedName>
</protein>
<dbReference type="Pfam" id="PF03235">
    <property type="entry name" value="GmrSD_N"/>
    <property type="match status" value="1"/>
</dbReference>
<name>A0A6L8T1W1_9FIRM</name>
<evidence type="ECO:0000259" key="1">
    <source>
        <dbReference type="Pfam" id="PF03235"/>
    </source>
</evidence>
<evidence type="ECO:0000313" key="2">
    <source>
        <dbReference type="EMBL" id="MZL32922.1"/>
    </source>
</evidence>
<evidence type="ECO:0000313" key="3">
    <source>
        <dbReference type="Proteomes" id="UP000477285"/>
    </source>
</evidence>
<sequence length="820" mass="95530">MEKLSFKTLNDCYAVVIPMLQRDYAYGRIDESEKRDSFLSNLRSYFMTSDPHELDFIYGSVDSNNNLKLLDGQQRITTLFLLHWYLALVKDQNNTCHFSEFKEMMMQPNGESKFSYKTRFSSTDFCNAIVKLEFKGVNYEEKYCDAVNDNSIKLSEVIRHEKWFLPHWNYDPTIDSMLNMLDSIKKFFVPEECGDYYCRLINDGQIVFNFLNLDEFHLADELYIKMNSRGRALTRFENLKSKILKLYDDASKEVPKEYNKKFLEIQTAQGNHSAFKSLRDYVSYMLDTKWTDVFWNEWLNTAEYDEVPNVDDMMLSFITIMGIFDHIIYKLDGKLSLARKDELTREINSLMSAKDKNKGVTVRYDKLIELLKENNYAFLFKIIDYFNIFNDDGKLKTYLPASFTFFSEKETFYSITNDYKFGMEYEKKAKAFAYIDYLSNNPSPNPDHLEAWMHFVCNVCSNSYNLANYTDTFCTSIAGLHYLCCEDIVSEIAQKDLSVLATLDIPQIEEEILKMKLSSNPSWGNAIDNAEKDLSYFEGRLRYPLIECCGVDENDIADILKIALFIDYVEKIASIFINASGCPFESELIRAMLSKGDYLMYFNSNNTLLKNADRDNSWRRFLKEKASDNNAYHPYGMVSCDLRDYFRAVIDDPLFDKSNAKSSLLAIAQARDSSIPMWRKLIIDCADILNNTEVNALGKDRFLRWNNETTQYPHKKDREDNYEIDLIPGSAITGYHAELFSLCKYYELKGKTFGALGSVIYQRAKTNIEQPYFYLGNEDEPIVKVMYQDDCCFRFLMADGTEECNIAFDDVEARLLAINP</sequence>
<organism evidence="2 3">
    <name type="scientific">Blautia wexlerae</name>
    <dbReference type="NCBI Taxonomy" id="418240"/>
    <lineage>
        <taxon>Bacteria</taxon>
        <taxon>Bacillati</taxon>
        <taxon>Bacillota</taxon>
        <taxon>Clostridia</taxon>
        <taxon>Lachnospirales</taxon>
        <taxon>Lachnospiraceae</taxon>
        <taxon>Blautia</taxon>
    </lineage>
</organism>
<dbReference type="AlphaFoldDB" id="A0A6L8T1W1"/>
<comment type="caution">
    <text evidence="2">The sequence shown here is derived from an EMBL/GenBank/DDBJ whole genome shotgun (WGS) entry which is preliminary data.</text>
</comment>
<feature type="domain" description="GmrSD restriction endonucleases N-terminal" evidence="1">
    <location>
        <begin position="15"/>
        <end position="243"/>
    </location>
</feature>
<dbReference type="Proteomes" id="UP000477285">
    <property type="component" value="Unassembled WGS sequence"/>
</dbReference>
<proteinExistence type="predicted"/>
<reference evidence="2 3" key="1">
    <citation type="journal article" date="2019" name="Nat. Med.">
        <title>A library of human gut bacterial isolates paired with longitudinal multiomics data enables mechanistic microbiome research.</title>
        <authorList>
            <person name="Poyet M."/>
            <person name="Groussin M."/>
            <person name="Gibbons S.M."/>
            <person name="Avila-Pacheco J."/>
            <person name="Jiang X."/>
            <person name="Kearney S.M."/>
            <person name="Perrotta A.R."/>
            <person name="Berdy B."/>
            <person name="Zhao S."/>
            <person name="Lieberman T.D."/>
            <person name="Swanson P.K."/>
            <person name="Smith M."/>
            <person name="Roesemann S."/>
            <person name="Alexander J.E."/>
            <person name="Rich S.A."/>
            <person name="Livny J."/>
            <person name="Vlamakis H."/>
            <person name="Clish C."/>
            <person name="Bullock K."/>
            <person name="Deik A."/>
            <person name="Scott J."/>
            <person name="Pierce K.A."/>
            <person name="Xavier R.J."/>
            <person name="Alm E.J."/>
        </authorList>
    </citation>
    <scope>NUCLEOTIDE SEQUENCE [LARGE SCALE GENOMIC DNA]</scope>
    <source>
        <strain evidence="2 3">BIOML-A1</strain>
    </source>
</reference>